<reference evidence="4 5" key="1">
    <citation type="submission" date="2020-08" db="EMBL/GenBank/DDBJ databases">
        <title>Sequencing the genomes of 1000 actinobacteria strains.</title>
        <authorList>
            <person name="Klenk H.-P."/>
        </authorList>
    </citation>
    <scope>NUCLEOTIDE SEQUENCE [LARGE SCALE GENOMIC DNA]</scope>
    <source>
        <strain evidence="4 5">DSM 45913</strain>
    </source>
</reference>
<organism evidence="4 5">
    <name type="scientific">Nonomuraea muscovyensis</name>
    <dbReference type="NCBI Taxonomy" id="1124761"/>
    <lineage>
        <taxon>Bacteria</taxon>
        <taxon>Bacillati</taxon>
        <taxon>Actinomycetota</taxon>
        <taxon>Actinomycetes</taxon>
        <taxon>Streptosporangiales</taxon>
        <taxon>Streptosporangiaceae</taxon>
        <taxon>Nonomuraea</taxon>
    </lineage>
</organism>
<keyword evidence="2" id="KW-0012">Acyltransferase</keyword>
<dbReference type="EMBL" id="JACHJB010000003">
    <property type="protein sequence ID" value="MBB6350323.1"/>
    <property type="molecule type" value="Genomic_DNA"/>
</dbReference>
<evidence type="ECO:0000259" key="3">
    <source>
        <dbReference type="PROSITE" id="PS51186"/>
    </source>
</evidence>
<evidence type="ECO:0000256" key="1">
    <source>
        <dbReference type="ARBA" id="ARBA00022679"/>
    </source>
</evidence>
<dbReference type="InterPro" id="IPR000182">
    <property type="entry name" value="GNAT_dom"/>
</dbReference>
<comment type="caution">
    <text evidence="4">The sequence shown here is derived from an EMBL/GenBank/DDBJ whole genome shotgun (WGS) entry which is preliminary data.</text>
</comment>
<name>A0A7X0C862_9ACTN</name>
<dbReference type="AlphaFoldDB" id="A0A7X0C862"/>
<dbReference type="Gene3D" id="3.40.630.30">
    <property type="match status" value="1"/>
</dbReference>
<proteinExistence type="predicted"/>
<gene>
    <name evidence="4" type="ORF">FHU36_006895</name>
</gene>
<dbReference type="PANTHER" id="PTHR43877">
    <property type="entry name" value="AMINOALKYLPHOSPHONATE N-ACETYLTRANSFERASE-RELATED-RELATED"/>
    <property type="match status" value="1"/>
</dbReference>
<evidence type="ECO:0000313" key="5">
    <source>
        <dbReference type="Proteomes" id="UP000583800"/>
    </source>
</evidence>
<dbReference type="RefSeq" id="WP_185088135.1">
    <property type="nucleotide sequence ID" value="NZ_JACHJB010000003.1"/>
</dbReference>
<dbReference type="SUPFAM" id="SSF55729">
    <property type="entry name" value="Acyl-CoA N-acyltransferases (Nat)"/>
    <property type="match status" value="1"/>
</dbReference>
<keyword evidence="5" id="KW-1185">Reference proteome</keyword>
<feature type="domain" description="N-acetyltransferase" evidence="3">
    <location>
        <begin position="1"/>
        <end position="157"/>
    </location>
</feature>
<accession>A0A7X0C862</accession>
<dbReference type="CDD" id="cd04301">
    <property type="entry name" value="NAT_SF"/>
    <property type="match status" value="1"/>
</dbReference>
<dbReference type="GO" id="GO:0016747">
    <property type="term" value="F:acyltransferase activity, transferring groups other than amino-acyl groups"/>
    <property type="evidence" value="ECO:0007669"/>
    <property type="project" value="InterPro"/>
</dbReference>
<dbReference type="InterPro" id="IPR016181">
    <property type="entry name" value="Acyl_CoA_acyltransferase"/>
</dbReference>
<dbReference type="PANTHER" id="PTHR43877:SF1">
    <property type="entry name" value="ACETYLTRANSFERASE"/>
    <property type="match status" value="1"/>
</dbReference>
<dbReference type="PROSITE" id="PS51186">
    <property type="entry name" value="GNAT"/>
    <property type="match status" value="1"/>
</dbReference>
<dbReference type="InterPro" id="IPR050832">
    <property type="entry name" value="Bact_Acetyltransf"/>
</dbReference>
<evidence type="ECO:0000256" key="2">
    <source>
        <dbReference type="ARBA" id="ARBA00023315"/>
    </source>
</evidence>
<keyword evidence="1 4" id="KW-0808">Transferase</keyword>
<dbReference type="Pfam" id="PF00583">
    <property type="entry name" value="Acetyltransf_1"/>
    <property type="match status" value="1"/>
</dbReference>
<sequence>MKIRRATVEDAPLIADLNRHVHALHVANRPDLYRQDPPLQDLAAGYADRLGRDDAVAFVAELDDGDAVGYALAVIAHKDETTLFRRDSAIGLRQLAVDPRATRCGVATGLLDAVRDAGRAAGRRRFVTEVWDFNVEARAFYEAAGFVPMTHALEQPL</sequence>
<evidence type="ECO:0000313" key="4">
    <source>
        <dbReference type="EMBL" id="MBB6350323.1"/>
    </source>
</evidence>
<protein>
    <submittedName>
        <fullName evidence="4">GNAT superfamily N-acetyltransferase</fullName>
    </submittedName>
</protein>
<dbReference type="Proteomes" id="UP000583800">
    <property type="component" value="Unassembled WGS sequence"/>
</dbReference>